<reference evidence="1" key="1">
    <citation type="submission" date="2021-02" db="EMBL/GenBank/DDBJ databases">
        <title>First Annotated Genome of the Yellow-green Alga Tribonema minus.</title>
        <authorList>
            <person name="Mahan K.M."/>
        </authorList>
    </citation>
    <scope>NUCLEOTIDE SEQUENCE</scope>
    <source>
        <strain evidence="1">UTEX B ZZ1240</strain>
    </source>
</reference>
<dbReference type="AlphaFoldDB" id="A0A835YWS2"/>
<sequence length="616" mass="63890">MSTAYTFVRSVSDEDTLFAYLRALYPSLVASSFDGTAVRLGFSAALTGPQQTALNAQMLSYVDPAVVEDRTDANVSAFNSSSSALAGSAAFQGTWEDCSRFSSVRVSALSNAASAADGLSVQFGVLSPQADVTQTYTAEAGTSLVAVNAIAGRYVRVMYTNGATAQSSFALCTRWSRRSEAPIVQASARVADDSDCSLTRALMHGRYDSDAHGYSHMRLDEQSRLRVRVPCNFERQQAVSNRPYIQESFTYGVSADSTITTLVGAGTVTSSASRAVVASGAAINTSARLATDRLTTCAPGTASLMIASAAFTAGIAGNTQVVGGGNLVNGLFFGFNGTSFGVAVRSNSVTAWIPQASWNVDALDGTGPSGVTLNPLFGNTYAVSYGGMGYGCATFMVMAPAAAATNPSISLDDFIAVHRESFANTSASVGVLNPQFPLTAISANTTATTAVPIYVAGFCAFAEAEPSNAVMYALDANRSITAIAAAPILTLMNNATLGGVTNMSTVMLRSLSVAIIAGTRLLWLMIIRNPTQTNLGTMVNVGASSCVSYSVAAAATVTDTTGVTVYGIAINTGQYTVDLTPYNIYMSPGSKLCFSCSMQAAGTNLTAIAVTWSETQ</sequence>
<evidence type="ECO:0000313" key="2">
    <source>
        <dbReference type="Proteomes" id="UP000664859"/>
    </source>
</evidence>
<dbReference type="Proteomes" id="UP000664859">
    <property type="component" value="Unassembled WGS sequence"/>
</dbReference>
<name>A0A835YWS2_9STRA</name>
<protein>
    <submittedName>
        <fullName evidence="1">Uncharacterized protein</fullName>
    </submittedName>
</protein>
<dbReference type="EMBL" id="JAFCMP010000223">
    <property type="protein sequence ID" value="KAG5183107.1"/>
    <property type="molecule type" value="Genomic_DNA"/>
</dbReference>
<proteinExistence type="predicted"/>
<gene>
    <name evidence="1" type="ORF">JKP88DRAFT_273082</name>
</gene>
<accession>A0A835YWS2</accession>
<evidence type="ECO:0000313" key="1">
    <source>
        <dbReference type="EMBL" id="KAG5183107.1"/>
    </source>
</evidence>
<keyword evidence="2" id="KW-1185">Reference proteome</keyword>
<comment type="caution">
    <text evidence="1">The sequence shown here is derived from an EMBL/GenBank/DDBJ whole genome shotgun (WGS) entry which is preliminary data.</text>
</comment>
<organism evidence="1 2">
    <name type="scientific">Tribonema minus</name>
    <dbReference type="NCBI Taxonomy" id="303371"/>
    <lineage>
        <taxon>Eukaryota</taxon>
        <taxon>Sar</taxon>
        <taxon>Stramenopiles</taxon>
        <taxon>Ochrophyta</taxon>
        <taxon>PX clade</taxon>
        <taxon>Xanthophyceae</taxon>
        <taxon>Tribonematales</taxon>
        <taxon>Tribonemataceae</taxon>
        <taxon>Tribonema</taxon>
    </lineage>
</organism>